<dbReference type="InterPro" id="IPR001810">
    <property type="entry name" value="F-box_dom"/>
</dbReference>
<feature type="transmembrane region" description="Helical" evidence="1">
    <location>
        <begin position="165"/>
        <end position="189"/>
    </location>
</feature>
<feature type="transmembrane region" description="Helical" evidence="1">
    <location>
        <begin position="405"/>
        <end position="424"/>
    </location>
</feature>
<keyword evidence="1" id="KW-1133">Transmembrane helix</keyword>
<proteinExistence type="predicted"/>
<feature type="domain" description="F-box" evidence="2">
    <location>
        <begin position="52"/>
        <end position="98"/>
    </location>
</feature>
<dbReference type="InterPro" id="IPR036047">
    <property type="entry name" value="F-box-like_dom_sf"/>
</dbReference>
<dbReference type="SUPFAM" id="SSF81383">
    <property type="entry name" value="F-box domain"/>
    <property type="match status" value="1"/>
</dbReference>
<feature type="transmembrane region" description="Helical" evidence="1">
    <location>
        <begin position="209"/>
        <end position="231"/>
    </location>
</feature>
<protein>
    <recommendedName>
        <fullName evidence="2">F-box domain-containing protein</fullName>
    </recommendedName>
</protein>
<feature type="transmembrane region" description="Helical" evidence="1">
    <location>
        <begin position="302"/>
        <end position="324"/>
    </location>
</feature>
<feature type="transmembrane region" description="Helical" evidence="1">
    <location>
        <begin position="495"/>
        <end position="518"/>
    </location>
</feature>
<keyword evidence="1" id="KW-0472">Membrane</keyword>
<evidence type="ECO:0000256" key="1">
    <source>
        <dbReference type="SAM" id="Phobius"/>
    </source>
</evidence>
<dbReference type="PROSITE" id="PS50181">
    <property type="entry name" value="FBOX"/>
    <property type="match status" value="1"/>
</dbReference>
<evidence type="ECO:0000313" key="3">
    <source>
        <dbReference type="EMBL" id="CAD8917548.1"/>
    </source>
</evidence>
<name>A0A7S1CH93_9STRA</name>
<feature type="transmembrane region" description="Helical" evidence="1">
    <location>
        <begin position="336"/>
        <end position="359"/>
    </location>
</feature>
<reference evidence="3" key="1">
    <citation type="submission" date="2021-01" db="EMBL/GenBank/DDBJ databases">
        <authorList>
            <person name="Corre E."/>
            <person name="Pelletier E."/>
            <person name="Niang G."/>
            <person name="Scheremetjew M."/>
            <person name="Finn R."/>
            <person name="Kale V."/>
            <person name="Holt S."/>
            <person name="Cochrane G."/>
            <person name="Meng A."/>
            <person name="Brown T."/>
            <person name="Cohen L."/>
        </authorList>
    </citation>
    <scope>NUCLEOTIDE SEQUENCE</scope>
    <source>
        <strain evidence="3">Ms1</strain>
    </source>
</reference>
<gene>
    <name evidence="3" type="ORF">BSP0115_LOCUS10809</name>
</gene>
<dbReference type="Gene3D" id="1.20.1280.50">
    <property type="match status" value="1"/>
</dbReference>
<accession>A0A7S1CH93</accession>
<feature type="transmembrane region" description="Helical" evidence="1">
    <location>
        <begin position="457"/>
        <end position="475"/>
    </location>
</feature>
<evidence type="ECO:0000259" key="2">
    <source>
        <dbReference type="PROSITE" id="PS50181"/>
    </source>
</evidence>
<dbReference type="EMBL" id="HBFS01016136">
    <property type="protein sequence ID" value="CAD8917548.1"/>
    <property type="molecule type" value="Transcribed_RNA"/>
</dbReference>
<keyword evidence="1" id="KW-0812">Transmembrane</keyword>
<feature type="transmembrane region" description="Helical" evidence="1">
    <location>
        <begin position="371"/>
        <end position="393"/>
    </location>
</feature>
<organism evidence="3">
    <name type="scientific">Bicosoecida sp. CB-2014</name>
    <dbReference type="NCBI Taxonomy" id="1486930"/>
    <lineage>
        <taxon>Eukaryota</taxon>
        <taxon>Sar</taxon>
        <taxon>Stramenopiles</taxon>
        <taxon>Bigyra</taxon>
        <taxon>Opalozoa</taxon>
        <taxon>Bicosoecida</taxon>
    </lineage>
</organism>
<sequence length="572" mass="63184">MPPARRGVGGVVVGGAAGLSVDAAESSAQVARERAHAAPDAVVVRFTLPHDRHRLEGLPAELFESIVAFLDGPSVVRCIMTSKAMREVATDRRLWAQLYFNEFLSCASVDGRTAALAVAHRLPDPQRSYRERTVTIASVVRSERQRRRLADVQERVHAGRRQASALLRFCTELVGLGIASVCWAVHFVLAMLALDGVLPASWPPHAPLLPLLAMLAACAVALIATCVARCLDGRSWRLRGKLSDWEHQTRLTVLAYDRDAETPYKLIVEWVWQDGLPAREPRPGHSVRRVPGKVRAADALRLSARLFFVAVTWTAVVGAVLVLGDSLVNDAEGGEWETFLVVAAAALTCVNLLATSVANHRQSQNGAIRRLFWRMSAALVLCTWMQCVTWNSYVRGPRPDREPLAQIAAIPTFLAILVVTWTIVRYERVARAADYAAGGWMRQNARRAVIRKGIGRSAVWVFVFGFPVLSMMRHLDGLDEPAPEDREEDWEPTPVTFLLNTLAQWILYCTVGLILLLASTSRVFRARDARFGAYSGYNRPLTTLEDDGVPFDGNEGVRRVEAAAGEQEMLMM</sequence>
<dbReference type="AlphaFoldDB" id="A0A7S1CH93"/>
<dbReference type="Pfam" id="PF12937">
    <property type="entry name" value="F-box-like"/>
    <property type="match status" value="1"/>
</dbReference>